<keyword evidence="5" id="KW-1185">Reference proteome</keyword>
<dbReference type="OMA" id="LVNWAYY"/>
<evidence type="ECO:0008006" key="6">
    <source>
        <dbReference type="Google" id="ProtNLM"/>
    </source>
</evidence>
<dbReference type="eggNOG" id="ENOG502R0JI">
    <property type="taxonomic scope" value="Eukaryota"/>
</dbReference>
<proteinExistence type="predicted"/>
<organism evidence="3 5">
    <name type="scientific">Neospora caninum (strain Liverpool)</name>
    <dbReference type="NCBI Taxonomy" id="572307"/>
    <lineage>
        <taxon>Eukaryota</taxon>
        <taxon>Sar</taxon>
        <taxon>Alveolata</taxon>
        <taxon>Apicomplexa</taxon>
        <taxon>Conoidasida</taxon>
        <taxon>Coccidia</taxon>
        <taxon>Eucoccidiorida</taxon>
        <taxon>Eimeriorina</taxon>
        <taxon>Sarcocystidae</taxon>
        <taxon>Neospora</taxon>
    </lineage>
</organism>
<reference evidence="4" key="4">
    <citation type="journal article" date="2015" name="PLoS ONE">
        <title>Comprehensive Evaluation of Toxoplasma gondii VEG and Neospora caninum LIV Genomes with Tachyzoite Stage Transcriptome and Proteome Defines Novel Transcript Features.</title>
        <authorList>
            <person name="Ramaprasad A."/>
            <person name="Mourier T."/>
            <person name="Naeem R."/>
            <person name="Malas T.B."/>
            <person name="Moussa E."/>
            <person name="Panigrahi A."/>
            <person name="Vermont S.J."/>
            <person name="Otto T.D."/>
            <person name="Wastling J."/>
            <person name="Pain A."/>
        </authorList>
    </citation>
    <scope>NUCLEOTIDE SEQUENCE</scope>
    <source>
        <strain evidence="4">Liverpool</strain>
    </source>
</reference>
<keyword evidence="2" id="KW-0812">Transmembrane</keyword>
<gene>
    <name evidence="4" type="ORF">BN1204_006870</name>
    <name evidence="3" type="ORF">NCLIV_006870</name>
</gene>
<reference evidence="3" key="2">
    <citation type="submission" date="2011-03" db="EMBL/GenBank/DDBJ databases">
        <title>Comparative genomics and transcriptomics of Neospora caninum and Toxoplasma gondii.</title>
        <authorList>
            <person name="Reid A.J."/>
            <person name="Sohal A."/>
            <person name="Harris D."/>
            <person name="Quail M."/>
            <person name="Sanders M."/>
            <person name="Berriman M."/>
            <person name="Wastling J.M."/>
            <person name="Pain A."/>
        </authorList>
    </citation>
    <scope>NUCLEOTIDE SEQUENCE</scope>
    <source>
        <strain evidence="3">Liverpool</strain>
    </source>
</reference>
<keyword evidence="2" id="KW-0472">Membrane</keyword>
<keyword evidence="2" id="KW-1133">Transmembrane helix</keyword>
<dbReference type="RefSeq" id="XP_003880247.1">
    <property type="nucleotide sequence ID" value="XM_003880198.1"/>
</dbReference>
<dbReference type="Proteomes" id="UP000007494">
    <property type="component" value="Chromosome II"/>
</dbReference>
<evidence type="ECO:0000256" key="1">
    <source>
        <dbReference type="SAM" id="MobiDB-lite"/>
    </source>
</evidence>
<feature type="region of interest" description="Disordered" evidence="1">
    <location>
        <begin position="82"/>
        <end position="119"/>
    </location>
</feature>
<evidence type="ECO:0000313" key="3">
    <source>
        <dbReference type="EMBL" id="CBZ50212.1"/>
    </source>
</evidence>
<dbReference type="GeneID" id="13446270"/>
<evidence type="ECO:0000313" key="4">
    <source>
        <dbReference type="EMBL" id="CEL64813.1"/>
    </source>
</evidence>
<reference evidence="5" key="3">
    <citation type="journal article" date="2012" name="PLoS Pathog.">
        <title>Comparative genomics of the apicomplexan parasites Toxoplasma gondii and Neospora caninum: Coccidia differing in host range and transmission strategy.</title>
        <authorList>
            <person name="Reid A.J."/>
            <person name="Vermont S.J."/>
            <person name="Cotton J.A."/>
            <person name="Harris D."/>
            <person name="Hill-Cawthorne G.A."/>
            <person name="Konen-Waisman S."/>
            <person name="Latham S.M."/>
            <person name="Mourier T."/>
            <person name="Norton R."/>
            <person name="Quail M.A."/>
            <person name="Sanders M."/>
            <person name="Shanmugam D."/>
            <person name="Sohal A."/>
            <person name="Wasmuth J.D."/>
            <person name="Brunk B."/>
            <person name="Grigg M.E."/>
            <person name="Howard J.C."/>
            <person name="Parkinson J."/>
            <person name="Roos D.S."/>
            <person name="Trees A.J."/>
            <person name="Berriman M."/>
            <person name="Pain A."/>
            <person name="Wastling J.M."/>
        </authorList>
    </citation>
    <scope>NUCLEOTIDE SEQUENCE [LARGE SCALE GENOMIC DNA]</scope>
    <source>
        <strain evidence="5">Liverpool</strain>
    </source>
</reference>
<accession>F0V921</accession>
<feature type="region of interest" description="Disordered" evidence="1">
    <location>
        <begin position="1"/>
        <end position="21"/>
    </location>
</feature>
<dbReference type="EMBL" id="LN714476">
    <property type="protein sequence ID" value="CEL64813.1"/>
    <property type="molecule type" value="Genomic_DNA"/>
</dbReference>
<evidence type="ECO:0000256" key="2">
    <source>
        <dbReference type="SAM" id="Phobius"/>
    </source>
</evidence>
<protein>
    <recommendedName>
        <fullName evidence="6">Transmembrane protein</fullName>
    </recommendedName>
</protein>
<dbReference type="VEuPathDB" id="ToxoDB:NCLIV_006870"/>
<dbReference type="InParanoid" id="F0V921"/>
<feature type="compositionally biased region" description="Low complexity" evidence="1">
    <location>
        <begin position="99"/>
        <end position="109"/>
    </location>
</feature>
<sequence length="119" mass="13244">MEVRPQAEVPSPPSSEVLPTEVPSSTNLILNTASLVNWAYYVLAILAFLSVRNAKRRADRSARRGIRYLEAARRKTLLEERKKWQEHQGRKAAKTGGLVSHVSSSVASSFARLSERGKV</sequence>
<evidence type="ECO:0000313" key="5">
    <source>
        <dbReference type="Proteomes" id="UP000007494"/>
    </source>
</evidence>
<feature type="transmembrane region" description="Helical" evidence="2">
    <location>
        <begin position="28"/>
        <end position="51"/>
    </location>
</feature>
<name>F0V921_NEOCL</name>
<dbReference type="EMBL" id="FR823382">
    <property type="protein sequence ID" value="CBZ50212.1"/>
    <property type="molecule type" value="Genomic_DNA"/>
</dbReference>
<reference evidence="3" key="1">
    <citation type="submission" date="2011-02" db="EMBL/GenBank/DDBJ databases">
        <authorList>
            <person name="Aslett M."/>
        </authorList>
    </citation>
    <scope>NUCLEOTIDE SEQUENCE</scope>
    <source>
        <strain evidence="3">Liverpool</strain>
    </source>
</reference>
<dbReference type="OrthoDB" id="10347970at2759"/>
<dbReference type="AlphaFoldDB" id="F0V921"/>